<protein>
    <submittedName>
        <fullName evidence="1">10488_t:CDS:1</fullName>
    </submittedName>
</protein>
<organism evidence="1 2">
    <name type="scientific">Acaulospora colombiana</name>
    <dbReference type="NCBI Taxonomy" id="27376"/>
    <lineage>
        <taxon>Eukaryota</taxon>
        <taxon>Fungi</taxon>
        <taxon>Fungi incertae sedis</taxon>
        <taxon>Mucoromycota</taxon>
        <taxon>Glomeromycotina</taxon>
        <taxon>Glomeromycetes</taxon>
        <taxon>Diversisporales</taxon>
        <taxon>Acaulosporaceae</taxon>
        <taxon>Acaulospora</taxon>
    </lineage>
</organism>
<dbReference type="EMBL" id="CAJVPT010020108">
    <property type="protein sequence ID" value="CAG8646046.1"/>
    <property type="molecule type" value="Genomic_DNA"/>
</dbReference>
<evidence type="ECO:0000313" key="2">
    <source>
        <dbReference type="Proteomes" id="UP000789525"/>
    </source>
</evidence>
<dbReference type="Proteomes" id="UP000789525">
    <property type="component" value="Unassembled WGS sequence"/>
</dbReference>
<proteinExistence type="predicted"/>
<name>A0ACA9NCC3_9GLOM</name>
<comment type="caution">
    <text evidence="1">The sequence shown here is derived from an EMBL/GenBank/DDBJ whole genome shotgun (WGS) entry which is preliminary data.</text>
</comment>
<sequence>MYSWEELLDLKFVKRNIRIIHRPDFLYEHLLLHLNISKDQAFNLTADKRRYTQRYYDSRDSTLALDIFHERVNLEDLLNRTEKLLHFGSLFSSKRVVKQLQSSKKFWDSLLHEMVPNNPIILEVVEKITSRIGKARANGYIGIHARLGDHFSKKSEATIQGIIDRLKTDFSDPKSNPNNNTNTENVIDPDFNKACYPKFNSKSPIIIYLATDSHRNDTSLRPFLETFPCVYMLDDFQIEPAKDIVNPLDGTNMFKYLVSLVDLLVASRGSKFYGTPSSTFSGYAQRLNTFFHE</sequence>
<reference evidence="1" key="1">
    <citation type="submission" date="2021-06" db="EMBL/GenBank/DDBJ databases">
        <authorList>
            <person name="Kallberg Y."/>
            <person name="Tangrot J."/>
            <person name="Rosling A."/>
        </authorList>
    </citation>
    <scope>NUCLEOTIDE SEQUENCE</scope>
    <source>
        <strain evidence="1">CL356</strain>
    </source>
</reference>
<accession>A0ACA9NCC3</accession>
<keyword evidence="2" id="KW-1185">Reference proteome</keyword>
<evidence type="ECO:0000313" key="1">
    <source>
        <dbReference type="EMBL" id="CAG8646046.1"/>
    </source>
</evidence>
<gene>
    <name evidence="1" type="ORF">ACOLOM_LOCUS8102</name>
</gene>